<dbReference type="Pfam" id="PF08245">
    <property type="entry name" value="Mur_ligase_M"/>
    <property type="match status" value="1"/>
</dbReference>
<evidence type="ECO:0000256" key="5">
    <source>
        <dbReference type="ARBA" id="ARBA00022840"/>
    </source>
</evidence>
<dbReference type="SUPFAM" id="SSF53623">
    <property type="entry name" value="MurD-like peptide ligases, catalytic domain"/>
    <property type="match status" value="1"/>
</dbReference>
<protein>
    <recommendedName>
        <fullName evidence="10 11">UDP-N-acetylmuramoyl-tripeptide--D-alanyl-D-alanine ligase</fullName>
        <ecNumber evidence="10 11">6.3.2.10</ecNumber>
    </recommendedName>
    <alternativeName>
        <fullName evidence="10">D-alanyl-D-alanine-adding enzyme</fullName>
    </alternativeName>
</protein>
<comment type="similarity">
    <text evidence="10">Belongs to the MurCDEF family. MurF subfamily.</text>
</comment>
<dbReference type="PANTHER" id="PTHR43024">
    <property type="entry name" value="UDP-N-ACETYLMURAMOYL-TRIPEPTIDE--D-ALANYL-D-ALANINE LIGASE"/>
    <property type="match status" value="1"/>
</dbReference>
<evidence type="ECO:0000256" key="4">
    <source>
        <dbReference type="ARBA" id="ARBA00022741"/>
    </source>
</evidence>
<reference evidence="15" key="1">
    <citation type="submission" date="2024-01" db="EMBL/GenBank/DDBJ databases">
        <title>Bank of Algae and Cyanobacteria of the Azores (BACA) strain genomes.</title>
        <authorList>
            <person name="Luz R."/>
            <person name="Cordeiro R."/>
            <person name="Fonseca A."/>
            <person name="Goncalves V."/>
        </authorList>
    </citation>
    <scope>NUCLEOTIDE SEQUENCE</scope>
    <source>
        <strain evidence="15">BACA0141</strain>
    </source>
</reference>
<dbReference type="EMBL" id="JAZBJZ010000053">
    <property type="protein sequence ID" value="MEE3717809.1"/>
    <property type="molecule type" value="Genomic_DNA"/>
</dbReference>
<comment type="subcellular location">
    <subcellularLocation>
        <location evidence="10 11">Cytoplasm</location>
    </subcellularLocation>
</comment>
<evidence type="ECO:0000256" key="10">
    <source>
        <dbReference type="HAMAP-Rule" id="MF_02019"/>
    </source>
</evidence>
<proteinExistence type="inferred from homology"/>
<dbReference type="Gene3D" id="3.40.1190.10">
    <property type="entry name" value="Mur-like, catalytic domain"/>
    <property type="match status" value="1"/>
</dbReference>
<evidence type="ECO:0000256" key="2">
    <source>
        <dbReference type="ARBA" id="ARBA00022598"/>
    </source>
</evidence>
<dbReference type="GO" id="GO:0005737">
    <property type="term" value="C:cytoplasm"/>
    <property type="evidence" value="ECO:0007669"/>
    <property type="project" value="UniProtKB-SubCell"/>
</dbReference>
<evidence type="ECO:0000256" key="1">
    <source>
        <dbReference type="ARBA" id="ARBA00022490"/>
    </source>
</evidence>
<evidence type="ECO:0000259" key="13">
    <source>
        <dbReference type="Pfam" id="PF02875"/>
    </source>
</evidence>
<dbReference type="EC" id="6.3.2.10" evidence="10 11"/>
<comment type="catalytic activity">
    <reaction evidence="10 11">
        <text>D-alanyl-D-alanine + UDP-N-acetyl-alpha-D-muramoyl-L-alanyl-gamma-D-glutamyl-meso-2,6-diaminopimelate + ATP = UDP-N-acetyl-alpha-D-muramoyl-L-alanyl-gamma-D-glutamyl-meso-2,6-diaminopimeloyl-D-alanyl-D-alanine + ADP + phosphate + H(+)</text>
        <dbReference type="Rhea" id="RHEA:28374"/>
        <dbReference type="ChEBI" id="CHEBI:15378"/>
        <dbReference type="ChEBI" id="CHEBI:30616"/>
        <dbReference type="ChEBI" id="CHEBI:43474"/>
        <dbReference type="ChEBI" id="CHEBI:57822"/>
        <dbReference type="ChEBI" id="CHEBI:61386"/>
        <dbReference type="ChEBI" id="CHEBI:83905"/>
        <dbReference type="ChEBI" id="CHEBI:456216"/>
        <dbReference type="EC" id="6.3.2.10"/>
    </reaction>
</comment>
<feature type="domain" description="Mur ligase N-terminal catalytic" evidence="12">
    <location>
        <begin position="28"/>
        <end position="74"/>
    </location>
</feature>
<dbReference type="GO" id="GO:0051301">
    <property type="term" value="P:cell division"/>
    <property type="evidence" value="ECO:0007669"/>
    <property type="project" value="UniProtKB-KW"/>
</dbReference>
<dbReference type="InterPro" id="IPR036565">
    <property type="entry name" value="Mur-like_cat_sf"/>
</dbReference>
<keyword evidence="5 10" id="KW-0067">ATP-binding</keyword>
<keyword evidence="6 10" id="KW-0133">Cell shape</keyword>
<evidence type="ECO:0000313" key="15">
    <source>
        <dbReference type="EMBL" id="MEE3717809.1"/>
    </source>
</evidence>
<feature type="domain" description="Mur ligase central" evidence="14">
    <location>
        <begin position="118"/>
        <end position="299"/>
    </location>
</feature>
<comment type="function">
    <text evidence="10 11">Involved in cell wall formation. Catalyzes the final step in the synthesis of UDP-N-acetylmuramoyl-pentapeptide, the precursor of murein.</text>
</comment>
<dbReference type="RefSeq" id="WP_330484240.1">
    <property type="nucleotide sequence ID" value="NZ_JAZBJZ010000053.1"/>
</dbReference>
<dbReference type="GO" id="GO:0008360">
    <property type="term" value="P:regulation of cell shape"/>
    <property type="evidence" value="ECO:0007669"/>
    <property type="project" value="UniProtKB-KW"/>
</dbReference>
<dbReference type="Pfam" id="PF01225">
    <property type="entry name" value="Mur_ligase"/>
    <property type="match status" value="1"/>
</dbReference>
<dbReference type="SUPFAM" id="SSF63418">
    <property type="entry name" value="MurE/MurF N-terminal domain"/>
    <property type="match status" value="1"/>
</dbReference>
<keyword evidence="16" id="KW-1185">Reference proteome</keyword>
<name>A0AAW9Q1T6_9CYAN</name>
<dbReference type="GO" id="GO:0047480">
    <property type="term" value="F:UDP-N-acetylmuramoyl-tripeptide-D-alanyl-D-alanine ligase activity"/>
    <property type="evidence" value="ECO:0007669"/>
    <property type="project" value="UniProtKB-UniRule"/>
</dbReference>
<dbReference type="InterPro" id="IPR035911">
    <property type="entry name" value="MurE/MurF_N"/>
</dbReference>
<dbReference type="InterPro" id="IPR004101">
    <property type="entry name" value="Mur_ligase_C"/>
</dbReference>
<feature type="domain" description="Mur ligase C-terminal" evidence="13">
    <location>
        <begin position="322"/>
        <end position="446"/>
    </location>
</feature>
<dbReference type="HAMAP" id="MF_02019">
    <property type="entry name" value="MurF"/>
    <property type="match status" value="1"/>
</dbReference>
<keyword evidence="4 10" id="KW-0547">Nucleotide-binding</keyword>
<keyword evidence="8 10" id="KW-0131">Cell cycle</keyword>
<evidence type="ECO:0000259" key="14">
    <source>
        <dbReference type="Pfam" id="PF08245"/>
    </source>
</evidence>
<evidence type="ECO:0000256" key="7">
    <source>
        <dbReference type="ARBA" id="ARBA00022984"/>
    </source>
</evidence>
<dbReference type="InterPro" id="IPR000713">
    <property type="entry name" value="Mur_ligase_N"/>
</dbReference>
<comment type="caution">
    <text evidence="15">The sequence shown here is derived from an EMBL/GenBank/DDBJ whole genome shotgun (WGS) entry which is preliminary data.</text>
</comment>
<accession>A0AAW9Q1T6</accession>
<evidence type="ECO:0000256" key="11">
    <source>
        <dbReference type="RuleBase" id="RU004136"/>
    </source>
</evidence>
<evidence type="ECO:0000256" key="3">
    <source>
        <dbReference type="ARBA" id="ARBA00022618"/>
    </source>
</evidence>
<dbReference type="AlphaFoldDB" id="A0AAW9Q1T6"/>
<dbReference type="Gene3D" id="3.90.190.20">
    <property type="entry name" value="Mur ligase, C-terminal domain"/>
    <property type="match status" value="1"/>
</dbReference>
<dbReference type="Pfam" id="PF02875">
    <property type="entry name" value="Mur_ligase_C"/>
    <property type="match status" value="1"/>
</dbReference>
<sequence length="466" mass="50528">MTCNCSISQAAAAMAATAVYIDPSTRLNGVSTDSRKLKQDELFVALTGENFDGHGFVSKAIAQGAVAAVVSKQWWEDWQKQQVDPIALPMLVVADTLKAYQDLARWWRQQTNLPVIAVTGSAGKTTTKELISALLGCCTQADKRVHKSTANHNNDIGVAQTLLAIDPQQHQFVVVEMGMRGKGEIARLAKVAYPTVSVITNIGTAHIGRLGSQEAIASAKCELLAEMSAEGIAVLNATDLLLLSTAKQVWHGQTLTYGLDVGDVKGELVSGKLQIDEKTWEMPLAGRHNAMNFLAGLAVLKALGLDWQPTMQGIGALDLPFGRAQIHHLTDDVIILDETYNASPEATIAALRLLADTPARRRWAILGAMKELGEMSEKLHRQVGEVVRNLNIDRLIVLSDGEADAIVTGADRQAGFVATCHSHAEITQMLLQEVKAGDRLLFKASRSVGMDRVVRDFQEAWQSQRV</sequence>
<gene>
    <name evidence="10 15" type="primary">murF</name>
    <name evidence="15" type="ORF">V2H45_13790</name>
</gene>
<dbReference type="SUPFAM" id="SSF53244">
    <property type="entry name" value="MurD-like peptide ligases, peptide-binding domain"/>
    <property type="match status" value="1"/>
</dbReference>
<evidence type="ECO:0000256" key="9">
    <source>
        <dbReference type="ARBA" id="ARBA00023316"/>
    </source>
</evidence>
<keyword evidence="2 10" id="KW-0436">Ligase</keyword>
<dbReference type="GO" id="GO:0009252">
    <property type="term" value="P:peptidoglycan biosynthetic process"/>
    <property type="evidence" value="ECO:0007669"/>
    <property type="project" value="UniProtKB-UniRule"/>
</dbReference>
<dbReference type="Gene3D" id="3.40.1390.10">
    <property type="entry name" value="MurE/MurF, N-terminal domain"/>
    <property type="match status" value="1"/>
</dbReference>
<keyword evidence="3 10" id="KW-0132">Cell division</keyword>
<evidence type="ECO:0000259" key="12">
    <source>
        <dbReference type="Pfam" id="PF01225"/>
    </source>
</evidence>
<dbReference type="GO" id="GO:0005524">
    <property type="term" value="F:ATP binding"/>
    <property type="evidence" value="ECO:0007669"/>
    <property type="project" value="UniProtKB-UniRule"/>
</dbReference>
<dbReference type="InterPro" id="IPR051046">
    <property type="entry name" value="MurCDEF_CellWall_CoF430Synth"/>
</dbReference>
<dbReference type="InterPro" id="IPR036615">
    <property type="entry name" value="Mur_ligase_C_dom_sf"/>
</dbReference>
<evidence type="ECO:0000256" key="8">
    <source>
        <dbReference type="ARBA" id="ARBA00023306"/>
    </source>
</evidence>
<keyword evidence="9 10" id="KW-0961">Cell wall biogenesis/degradation</keyword>
<evidence type="ECO:0000313" key="16">
    <source>
        <dbReference type="Proteomes" id="UP001333818"/>
    </source>
</evidence>
<evidence type="ECO:0000256" key="6">
    <source>
        <dbReference type="ARBA" id="ARBA00022960"/>
    </source>
</evidence>
<dbReference type="PANTHER" id="PTHR43024:SF1">
    <property type="entry name" value="UDP-N-ACETYLMURAMOYL-TRIPEPTIDE--D-ALANYL-D-ALANINE LIGASE"/>
    <property type="match status" value="1"/>
</dbReference>
<keyword evidence="7 10" id="KW-0573">Peptidoglycan synthesis</keyword>
<feature type="binding site" evidence="10">
    <location>
        <begin position="120"/>
        <end position="126"/>
    </location>
    <ligand>
        <name>ATP</name>
        <dbReference type="ChEBI" id="CHEBI:30616"/>
    </ligand>
</feature>
<keyword evidence="1 10" id="KW-0963">Cytoplasm</keyword>
<dbReference type="InterPro" id="IPR005863">
    <property type="entry name" value="UDP-N-AcMur_synth"/>
</dbReference>
<comment type="pathway">
    <text evidence="10 11">Cell wall biogenesis; peptidoglycan biosynthesis.</text>
</comment>
<dbReference type="Proteomes" id="UP001333818">
    <property type="component" value="Unassembled WGS sequence"/>
</dbReference>
<organism evidence="15 16">
    <name type="scientific">Tumidithrix elongata BACA0141</name>
    <dbReference type="NCBI Taxonomy" id="2716417"/>
    <lineage>
        <taxon>Bacteria</taxon>
        <taxon>Bacillati</taxon>
        <taxon>Cyanobacteriota</taxon>
        <taxon>Cyanophyceae</taxon>
        <taxon>Pseudanabaenales</taxon>
        <taxon>Pseudanabaenaceae</taxon>
        <taxon>Tumidithrix</taxon>
        <taxon>Tumidithrix elongata</taxon>
    </lineage>
</organism>
<dbReference type="InterPro" id="IPR013221">
    <property type="entry name" value="Mur_ligase_cen"/>
</dbReference>
<dbReference type="GO" id="GO:0071555">
    <property type="term" value="P:cell wall organization"/>
    <property type="evidence" value="ECO:0007669"/>
    <property type="project" value="UniProtKB-KW"/>
</dbReference>
<dbReference type="NCBIfam" id="TIGR01143">
    <property type="entry name" value="murF"/>
    <property type="match status" value="1"/>
</dbReference>